<feature type="region of interest" description="Disordered" evidence="1">
    <location>
        <begin position="1"/>
        <end position="32"/>
    </location>
</feature>
<evidence type="ECO:0000313" key="4">
    <source>
        <dbReference type="Proteomes" id="UP000246121"/>
    </source>
</evidence>
<dbReference type="VEuPathDB" id="TriTrypDB:C4B63_122g10"/>
<keyword evidence="2" id="KW-0472">Membrane</keyword>
<feature type="transmembrane region" description="Helical" evidence="2">
    <location>
        <begin position="417"/>
        <end position="439"/>
    </location>
</feature>
<dbReference type="VEuPathDB" id="TriTrypDB:BCY84_17789"/>
<dbReference type="VEuPathDB" id="TriTrypDB:TcCLB.511557.40"/>
<dbReference type="VEuPathDB" id="TriTrypDB:C3747_16g238"/>
<dbReference type="AlphaFoldDB" id="A0A2V2UTB9"/>
<evidence type="ECO:0008006" key="5">
    <source>
        <dbReference type="Google" id="ProtNLM"/>
    </source>
</evidence>
<dbReference type="Proteomes" id="UP000246121">
    <property type="component" value="Unassembled WGS sequence"/>
</dbReference>
<evidence type="ECO:0000256" key="1">
    <source>
        <dbReference type="SAM" id="MobiDB-lite"/>
    </source>
</evidence>
<comment type="caution">
    <text evidence="3">The sequence shown here is derived from an EMBL/GenBank/DDBJ whole genome shotgun (WGS) entry which is preliminary data.</text>
</comment>
<dbReference type="VEuPathDB" id="TriTrypDB:TcCLB.503995.20"/>
<dbReference type="VEuPathDB" id="TriTrypDB:TCSYLVIO_006549"/>
<accession>A0A2V2UTB9</accession>
<name>A0A2V2UTB9_TRYCR</name>
<dbReference type="VEuPathDB" id="TriTrypDB:TcBrA4_0109880"/>
<dbReference type="VEuPathDB" id="TriTrypDB:TcCL_ESM06800"/>
<evidence type="ECO:0000313" key="3">
    <source>
        <dbReference type="EMBL" id="PWU86412.1"/>
    </source>
</evidence>
<keyword evidence="2" id="KW-1133">Transmembrane helix</keyword>
<organism evidence="3 4">
    <name type="scientific">Trypanosoma cruzi</name>
    <dbReference type="NCBI Taxonomy" id="5693"/>
    <lineage>
        <taxon>Eukaryota</taxon>
        <taxon>Discoba</taxon>
        <taxon>Euglenozoa</taxon>
        <taxon>Kinetoplastea</taxon>
        <taxon>Metakinetoplastina</taxon>
        <taxon>Trypanosomatida</taxon>
        <taxon>Trypanosomatidae</taxon>
        <taxon>Trypanosoma</taxon>
        <taxon>Schizotrypanum</taxon>
    </lineage>
</organism>
<protein>
    <recommendedName>
        <fullName evidence="5">Transmembrane protein</fullName>
    </recommendedName>
</protein>
<feature type="transmembrane region" description="Helical" evidence="2">
    <location>
        <begin position="486"/>
        <end position="507"/>
    </location>
</feature>
<feature type="compositionally biased region" description="Basic residues" evidence="1">
    <location>
        <begin position="1"/>
        <end position="10"/>
    </location>
</feature>
<feature type="transmembrane region" description="Helical" evidence="2">
    <location>
        <begin position="360"/>
        <end position="382"/>
    </location>
</feature>
<reference evidence="3 4" key="1">
    <citation type="journal article" date="2018" name="Microb. Genom.">
        <title>Expanding an expanded genome: long-read sequencing of Trypanosoma cruzi.</title>
        <authorList>
            <person name="Berna L."/>
            <person name="Rodriguez M."/>
            <person name="Chiribao M.L."/>
            <person name="Parodi-Talice A."/>
            <person name="Pita S."/>
            <person name="Rijo G."/>
            <person name="Alvarez-Valin F."/>
            <person name="Robello C."/>
        </authorList>
    </citation>
    <scope>NUCLEOTIDE SEQUENCE [LARGE SCALE GENOMIC DNA]</scope>
    <source>
        <strain evidence="3 4">Dm28c</strain>
    </source>
</reference>
<evidence type="ECO:0000256" key="2">
    <source>
        <dbReference type="SAM" id="Phobius"/>
    </source>
</evidence>
<feature type="transmembrane region" description="Helical" evidence="2">
    <location>
        <begin position="389"/>
        <end position="411"/>
    </location>
</feature>
<keyword evidence="2" id="KW-0812">Transmembrane</keyword>
<feature type="transmembrane region" description="Helical" evidence="2">
    <location>
        <begin position="451"/>
        <end position="474"/>
    </location>
</feature>
<gene>
    <name evidence="3" type="ORF">C4B63_122g10</name>
</gene>
<feature type="transmembrane region" description="Helical" evidence="2">
    <location>
        <begin position="643"/>
        <end position="664"/>
    </location>
</feature>
<feature type="transmembrane region" description="Helical" evidence="2">
    <location>
        <begin position="676"/>
        <end position="703"/>
    </location>
</feature>
<dbReference type="VEuPathDB" id="TriTrypDB:TcYC6_0037040"/>
<dbReference type="VEuPathDB" id="TriTrypDB:ECC02_008824"/>
<dbReference type="VEuPathDB" id="TriTrypDB:TcG_06139"/>
<feature type="transmembrane region" description="Helical" evidence="2">
    <location>
        <begin position="319"/>
        <end position="340"/>
    </location>
</feature>
<feature type="transmembrane region" description="Helical" evidence="2">
    <location>
        <begin position="609"/>
        <end position="628"/>
    </location>
</feature>
<proteinExistence type="predicted"/>
<dbReference type="EMBL" id="PRFA01000122">
    <property type="protein sequence ID" value="PWU86412.1"/>
    <property type="molecule type" value="Genomic_DNA"/>
</dbReference>
<feature type="transmembrane region" description="Helical" evidence="2">
    <location>
        <begin position="579"/>
        <end position="597"/>
    </location>
</feature>
<feature type="transmembrane region" description="Helical" evidence="2">
    <location>
        <begin position="543"/>
        <end position="567"/>
    </location>
</feature>
<dbReference type="VEuPathDB" id="TriTrypDB:TcG_06140"/>
<feature type="transmembrane region" description="Helical" evidence="2">
    <location>
        <begin position="738"/>
        <end position="759"/>
    </location>
</feature>
<dbReference type="VEuPathDB" id="TriTrypDB:TCDM_08248"/>
<sequence length="764" mass="83612">MPRAKSKRRGRGTEQTNPPQPPVKSNIPFNDATGSLKDRELQLLSPQTLIATEFLENPISSSTHCSEIGTPSSSVPTLALVKYLLQQAAEEEESDNTAGRMILIREESALRSIIENDASMEHHAMMKAFYGRSPLSSVCGSVNSWSASSRRVHSVKSETRAMKPCGLWRQQEDTEVALAKTAALPMSASNCVVQVTSPLQDLQEEEEEEKKKGGEQVLGRRFNLVPSYGTMESLQGDANSHLGHVNSREVSSNPLFFNFVTGEEERTIAWVLYENELPVFKIVDDTNSDFTVEIEKEMKGLLRVDVNFRDFFRAMARQVLFLILSVGIFFPSMAQSGLFASMDLLTNVEGSVTRRNMMKLTLLFVDAAAIFILMPLIAFCFHGGNSIRFILLFTATIITVGSEICLMRGYTSGSFELMMISQLLHAVGFVLSVIMMLFINCAKMGAFLGTISLMFVTVYLWLMSIAAGIFIFLITLRLSEGEVLEVLRGFAYLTCVGPIFALAICLLPPPPPPTDCQGTTRISYSAIDAGTMFATLRRVEVCFLLRCIACGCLLAVLFLIIEFESLFSSKLFAFTSPSFLAYLLLFTVIFALPLFLLPRFGSFVRLCEFGLLTSLAAVSLFGLMFTNIPSEVATSLIPFSLPWMPAMTAILCASSFAAALAGLMRSLASVERALPLVVVPALLLTTLLSLCVALATGVAAVVLEFRLQSGNKTEGMTRSGANDTGEMQVGQAVCVGRVAFGMCVGALFLQFITAARKFFAPNFK</sequence>
<dbReference type="VEuPathDB" id="TriTrypDB:Tc_MARK_5273"/>
<dbReference type="VEuPathDB" id="TriTrypDB:TCSYLVIO_006550"/>